<organism evidence="1">
    <name type="scientific">marine metagenome</name>
    <dbReference type="NCBI Taxonomy" id="408172"/>
    <lineage>
        <taxon>unclassified sequences</taxon>
        <taxon>metagenomes</taxon>
        <taxon>ecological metagenomes</taxon>
    </lineage>
</organism>
<sequence length="64" mass="7446">MVTPWKKTKAYELGIIDEKGKVLIKSRQIKNATQRNAYTLLIRFVFNLKRMLQKIGLGGRFGTY</sequence>
<proteinExistence type="predicted"/>
<dbReference type="AlphaFoldDB" id="A0A382H3J5"/>
<feature type="non-terminal residue" evidence="1">
    <location>
        <position position="64"/>
    </location>
</feature>
<reference evidence="1" key="1">
    <citation type="submission" date="2018-05" db="EMBL/GenBank/DDBJ databases">
        <authorList>
            <person name="Lanie J.A."/>
            <person name="Ng W.-L."/>
            <person name="Kazmierczak K.M."/>
            <person name="Andrzejewski T.M."/>
            <person name="Davidsen T.M."/>
            <person name="Wayne K.J."/>
            <person name="Tettelin H."/>
            <person name="Glass J.I."/>
            <person name="Rusch D."/>
            <person name="Podicherti R."/>
            <person name="Tsui H.-C.T."/>
            <person name="Winkler M.E."/>
        </authorList>
    </citation>
    <scope>NUCLEOTIDE SEQUENCE</scope>
</reference>
<evidence type="ECO:0000313" key="1">
    <source>
        <dbReference type="EMBL" id="SVB81487.1"/>
    </source>
</evidence>
<protein>
    <submittedName>
        <fullName evidence="1">Uncharacterized protein</fullName>
    </submittedName>
</protein>
<gene>
    <name evidence="1" type="ORF">METZ01_LOCUS234341</name>
</gene>
<dbReference type="EMBL" id="UINC01058807">
    <property type="protein sequence ID" value="SVB81487.1"/>
    <property type="molecule type" value="Genomic_DNA"/>
</dbReference>
<name>A0A382H3J5_9ZZZZ</name>
<accession>A0A382H3J5</accession>